<name>A0A0R3TVX8_RODNA</name>
<dbReference type="CDD" id="cd00934">
    <property type="entry name" value="PTB"/>
    <property type="match status" value="1"/>
</dbReference>
<dbReference type="InterPro" id="IPR011993">
    <property type="entry name" value="PH-like_dom_sf"/>
</dbReference>
<dbReference type="EMBL" id="UZAE01013943">
    <property type="protein sequence ID" value="VDO11907.1"/>
    <property type="molecule type" value="Genomic_DNA"/>
</dbReference>
<keyword evidence="2" id="KW-1185">Reference proteome</keyword>
<reference evidence="1 2" key="2">
    <citation type="submission" date="2018-11" db="EMBL/GenBank/DDBJ databases">
        <authorList>
            <consortium name="Pathogen Informatics"/>
        </authorList>
    </citation>
    <scope>NUCLEOTIDE SEQUENCE [LARGE SCALE GENOMIC DNA]</scope>
</reference>
<sequence length="134" mass="15298">MDNSIYKFAVCENLIYLGSLQVISSGDSNEIRNTLVQMVKDHDADIIEGSAPPKPLVCISFFITDESKFSIINQKTEEIIDTFDASKIVYRESKCVRGTHGFVVFVYPHADSVSKQLEYYCYVYQCTSFFESYI</sequence>
<organism evidence="3">
    <name type="scientific">Rodentolepis nana</name>
    <name type="common">Dwarf tapeworm</name>
    <name type="synonym">Hymenolepis nana</name>
    <dbReference type="NCBI Taxonomy" id="102285"/>
    <lineage>
        <taxon>Eukaryota</taxon>
        <taxon>Metazoa</taxon>
        <taxon>Spiralia</taxon>
        <taxon>Lophotrochozoa</taxon>
        <taxon>Platyhelminthes</taxon>
        <taxon>Cestoda</taxon>
        <taxon>Eucestoda</taxon>
        <taxon>Cyclophyllidea</taxon>
        <taxon>Hymenolepididae</taxon>
        <taxon>Rodentolepis</taxon>
    </lineage>
</organism>
<evidence type="ECO:0000313" key="3">
    <source>
        <dbReference type="WBParaSite" id="HNAJ_0001199701-mRNA-1"/>
    </source>
</evidence>
<dbReference type="SUPFAM" id="SSF50729">
    <property type="entry name" value="PH domain-like"/>
    <property type="match status" value="1"/>
</dbReference>
<evidence type="ECO:0000313" key="1">
    <source>
        <dbReference type="EMBL" id="VDO11907.1"/>
    </source>
</evidence>
<dbReference type="Proteomes" id="UP000278807">
    <property type="component" value="Unassembled WGS sequence"/>
</dbReference>
<reference evidence="3" key="1">
    <citation type="submission" date="2017-02" db="UniProtKB">
        <authorList>
            <consortium name="WormBaseParasite"/>
        </authorList>
    </citation>
    <scope>IDENTIFICATION</scope>
</reference>
<dbReference type="Gene3D" id="2.30.29.30">
    <property type="entry name" value="Pleckstrin-homology domain (PH domain)/Phosphotyrosine-binding domain (PTB)"/>
    <property type="match status" value="1"/>
</dbReference>
<dbReference type="AlphaFoldDB" id="A0A0R3TVX8"/>
<gene>
    <name evidence="1" type="ORF">HNAJ_LOCUS11986</name>
</gene>
<dbReference type="OrthoDB" id="6270740at2759"/>
<evidence type="ECO:0000313" key="2">
    <source>
        <dbReference type="Proteomes" id="UP000278807"/>
    </source>
</evidence>
<accession>A0A0R3TVX8</accession>
<dbReference type="WBParaSite" id="HNAJ_0001199701-mRNA-1">
    <property type="protein sequence ID" value="HNAJ_0001199701-mRNA-1"/>
    <property type="gene ID" value="HNAJ_0001199701"/>
</dbReference>
<proteinExistence type="predicted"/>
<protein>
    <submittedName>
        <fullName evidence="3">PID domain-containing protein</fullName>
    </submittedName>
</protein>